<evidence type="ECO:0000313" key="1">
    <source>
        <dbReference type="EMBL" id="POR33159.1"/>
    </source>
</evidence>
<name>A0A2S4KSM7_9HYPO</name>
<accession>A0A2S4KSM7</accession>
<protein>
    <submittedName>
        <fullName evidence="1">Uncharacterized protein</fullName>
    </submittedName>
</protein>
<keyword evidence="2" id="KW-1185">Reference proteome</keyword>
<evidence type="ECO:0000313" key="2">
    <source>
        <dbReference type="Proteomes" id="UP000237481"/>
    </source>
</evidence>
<sequence>MAISVLFWICVHYDGPGKEVGPTDYESWNYESDNKLVGSKKGVISDEEDFLKIAEDNFTPYYQTLIPWVNRLRRKVFLNSERWKNEDLDLYSKMREVLQAARETEESGS</sequence>
<dbReference type="EMBL" id="PKSG01000727">
    <property type="protein sequence ID" value="POR33159.1"/>
    <property type="molecule type" value="Genomic_DNA"/>
</dbReference>
<comment type="caution">
    <text evidence="1">The sequence shown here is derived from an EMBL/GenBank/DDBJ whole genome shotgun (WGS) entry which is preliminary data.</text>
</comment>
<dbReference type="AlphaFoldDB" id="A0A2S4KSM7"/>
<dbReference type="Proteomes" id="UP000237481">
    <property type="component" value="Unassembled WGS sequence"/>
</dbReference>
<dbReference type="OrthoDB" id="4921171at2759"/>
<gene>
    <name evidence="1" type="ORF">TPAR_06642</name>
</gene>
<dbReference type="STRING" id="94208.A0A2S4KSM7"/>
<reference evidence="1 2" key="1">
    <citation type="submission" date="2018-01" db="EMBL/GenBank/DDBJ databases">
        <title>Harnessing the power of phylogenomics to disentangle the directionality and signatures of interkingdom host jumping in the parasitic fungal genus Tolypocladium.</title>
        <authorList>
            <person name="Quandt C.A."/>
            <person name="Patterson W."/>
            <person name="Spatafora J.W."/>
        </authorList>
    </citation>
    <scope>NUCLEOTIDE SEQUENCE [LARGE SCALE GENOMIC DNA]</scope>
    <source>
        <strain evidence="1 2">NRBC 100945</strain>
    </source>
</reference>
<organism evidence="1 2">
    <name type="scientific">Tolypocladium paradoxum</name>
    <dbReference type="NCBI Taxonomy" id="94208"/>
    <lineage>
        <taxon>Eukaryota</taxon>
        <taxon>Fungi</taxon>
        <taxon>Dikarya</taxon>
        <taxon>Ascomycota</taxon>
        <taxon>Pezizomycotina</taxon>
        <taxon>Sordariomycetes</taxon>
        <taxon>Hypocreomycetidae</taxon>
        <taxon>Hypocreales</taxon>
        <taxon>Ophiocordycipitaceae</taxon>
        <taxon>Tolypocladium</taxon>
    </lineage>
</organism>
<proteinExistence type="predicted"/>